<organism evidence="7 8">
    <name type="scientific">Halopseudomonas pachastrellae</name>
    <dbReference type="NCBI Taxonomy" id="254161"/>
    <lineage>
        <taxon>Bacteria</taxon>
        <taxon>Pseudomonadati</taxon>
        <taxon>Pseudomonadota</taxon>
        <taxon>Gammaproteobacteria</taxon>
        <taxon>Pseudomonadales</taxon>
        <taxon>Pseudomonadaceae</taxon>
        <taxon>Halopseudomonas</taxon>
    </lineage>
</organism>
<evidence type="ECO:0000256" key="5">
    <source>
        <dbReference type="ARBA" id="ARBA00023136"/>
    </source>
</evidence>
<feature type="transmembrane region" description="Helical" evidence="6">
    <location>
        <begin position="147"/>
        <end position="169"/>
    </location>
</feature>
<feature type="transmembrane region" description="Helical" evidence="6">
    <location>
        <begin position="385"/>
        <end position="406"/>
    </location>
</feature>
<feature type="transmembrane region" description="Helical" evidence="6">
    <location>
        <begin position="327"/>
        <end position="348"/>
    </location>
</feature>
<accession>A0A1S8DF85</accession>
<evidence type="ECO:0000256" key="3">
    <source>
        <dbReference type="ARBA" id="ARBA00022692"/>
    </source>
</evidence>
<keyword evidence="2" id="KW-1003">Cell membrane</keyword>
<dbReference type="Pfam" id="PF01943">
    <property type="entry name" value="Polysacc_synt"/>
    <property type="match status" value="1"/>
</dbReference>
<evidence type="ECO:0000256" key="1">
    <source>
        <dbReference type="ARBA" id="ARBA00004651"/>
    </source>
</evidence>
<comment type="caution">
    <text evidence="7">The sequence shown here is derived from an EMBL/GenBank/DDBJ whole genome shotgun (WGS) entry which is preliminary data.</text>
</comment>
<feature type="transmembrane region" description="Helical" evidence="6">
    <location>
        <begin position="211"/>
        <end position="230"/>
    </location>
</feature>
<feature type="transmembrane region" description="Helical" evidence="6">
    <location>
        <begin position="175"/>
        <end position="195"/>
    </location>
</feature>
<dbReference type="InterPro" id="IPR002797">
    <property type="entry name" value="Polysacc_synth"/>
</dbReference>
<reference evidence="7 8" key="1">
    <citation type="submission" date="2017-01" db="EMBL/GenBank/DDBJ databases">
        <title>Draft genome sequence of Pseudomonas pachastrellae type strain CCUG 46540T from a deep sea.</title>
        <authorList>
            <person name="Gomila M."/>
            <person name="Mulet M."/>
            <person name="Lalucat J."/>
            <person name="Garcia-Valdes E."/>
        </authorList>
    </citation>
    <scope>NUCLEOTIDE SEQUENCE [LARGE SCALE GENOMIC DNA]</scope>
    <source>
        <strain evidence="7 8">CCUG 46540</strain>
    </source>
</reference>
<keyword evidence="3 6" id="KW-0812">Transmembrane</keyword>
<keyword evidence="8" id="KW-1185">Reference proteome</keyword>
<evidence type="ECO:0000256" key="4">
    <source>
        <dbReference type="ARBA" id="ARBA00022989"/>
    </source>
</evidence>
<sequence length="428" mass="46170">MRETLNNIFTPRRKNQLSSAIAKGLELSKVLALNVIAARTLQIEQYGLLNLIISIGAILGVIAEFRVQEIVVRKIASGANQSQVICEGLAAGLFFSTSVTLALLISASFLADNFSWIHYAAVYSLIHITSTAKIFKYALLANGKNSDIAISEIASSILIAAFLLLAILQDFSINSYIYARIIDIGASSLVALALYNKGFRLNLQCPSIKKVVSLCTECFPLVISGALIIFLQRADHLMVSYFRGNQELGIYSAATTILTLFCVAPILLSQTNAPEIFRLTGTENDIESGRVAYLKENIRIGLILSVILGISSGILPGVLFGSDYADASTILAASFITPLIVSIGAASSQIIIADRKGSTIFYKSLLAIAINIIMNLALIPPYGGVGAAISTITALFITNIASNLVIPKYRYIWKIQIKALTPLKRRTT</sequence>
<name>A0A1S8DF85_9GAMM</name>
<feature type="transmembrane region" description="Helical" evidence="6">
    <location>
        <begin position="116"/>
        <end position="135"/>
    </location>
</feature>
<evidence type="ECO:0000256" key="2">
    <source>
        <dbReference type="ARBA" id="ARBA00022475"/>
    </source>
</evidence>
<feature type="transmembrane region" description="Helical" evidence="6">
    <location>
        <begin position="88"/>
        <end position="110"/>
    </location>
</feature>
<dbReference type="PANTHER" id="PTHR30250:SF11">
    <property type="entry name" value="O-ANTIGEN TRANSPORTER-RELATED"/>
    <property type="match status" value="1"/>
</dbReference>
<dbReference type="PANTHER" id="PTHR30250">
    <property type="entry name" value="PST FAMILY PREDICTED COLANIC ACID TRANSPORTER"/>
    <property type="match status" value="1"/>
</dbReference>
<keyword evidence="4 6" id="KW-1133">Transmembrane helix</keyword>
<dbReference type="RefSeq" id="WP_083727219.1">
    <property type="nucleotide sequence ID" value="NZ_FOUD01000020.1"/>
</dbReference>
<dbReference type="GO" id="GO:0005886">
    <property type="term" value="C:plasma membrane"/>
    <property type="evidence" value="ECO:0007669"/>
    <property type="project" value="UniProtKB-SubCell"/>
</dbReference>
<protein>
    <submittedName>
        <fullName evidence="7">Uncharacterized protein</fullName>
    </submittedName>
</protein>
<feature type="transmembrane region" description="Helical" evidence="6">
    <location>
        <begin position="47"/>
        <end position="67"/>
    </location>
</feature>
<dbReference type="AlphaFoldDB" id="A0A1S8DF85"/>
<evidence type="ECO:0000313" key="7">
    <source>
        <dbReference type="EMBL" id="ONM44053.1"/>
    </source>
</evidence>
<feature type="transmembrane region" description="Helical" evidence="6">
    <location>
        <begin position="300"/>
        <end position="321"/>
    </location>
</feature>
<dbReference type="STRING" id="254161.SAMN05216256_12023"/>
<feature type="transmembrane region" description="Helical" evidence="6">
    <location>
        <begin position="360"/>
        <end position="379"/>
    </location>
</feature>
<comment type="subcellular location">
    <subcellularLocation>
        <location evidence="1">Cell membrane</location>
        <topology evidence="1">Multi-pass membrane protein</topology>
    </subcellularLocation>
</comment>
<keyword evidence="5 6" id="KW-0472">Membrane</keyword>
<feature type="transmembrane region" description="Helical" evidence="6">
    <location>
        <begin position="250"/>
        <end position="268"/>
    </location>
</feature>
<proteinExistence type="predicted"/>
<evidence type="ECO:0000256" key="6">
    <source>
        <dbReference type="SAM" id="Phobius"/>
    </source>
</evidence>
<gene>
    <name evidence="7" type="ORF">BXT89_09935</name>
</gene>
<dbReference type="InterPro" id="IPR050833">
    <property type="entry name" value="Poly_Biosynth_Transport"/>
</dbReference>
<dbReference type="OrthoDB" id="103403at2"/>
<dbReference type="Proteomes" id="UP000242847">
    <property type="component" value="Unassembled WGS sequence"/>
</dbReference>
<evidence type="ECO:0000313" key="8">
    <source>
        <dbReference type="Proteomes" id="UP000242847"/>
    </source>
</evidence>
<dbReference type="EMBL" id="MUBC01000018">
    <property type="protein sequence ID" value="ONM44053.1"/>
    <property type="molecule type" value="Genomic_DNA"/>
</dbReference>